<sequence length="179" mass="19428">MTSSLPRLLTTRDLPHAELQAAALDGDVFRVDRAFCSVAEFDVPWRRASALEIPESLVLAGRSAAWVWGAQELAPIQHEALRVGPGRHVGATAGYRVSAAVVDPGDIVDFGPVRVTGPTRTVVDLCRADGYDDEVVDVVRRLVSEHRVGRAGCSAVLERARPLPHSRRTRARLEALHLG</sequence>
<dbReference type="EMBL" id="AP027732">
    <property type="protein sequence ID" value="BDZ50693.1"/>
    <property type="molecule type" value="Genomic_DNA"/>
</dbReference>
<dbReference type="Proteomes" id="UP001321486">
    <property type="component" value="Chromosome"/>
</dbReference>
<accession>A0ABM8GQI8</accession>
<dbReference type="RefSeq" id="WP_286343645.1">
    <property type="nucleotide sequence ID" value="NZ_AP027732.1"/>
</dbReference>
<organism evidence="1 2">
    <name type="scientific">Frondihabitans sucicola</name>
    <dbReference type="NCBI Taxonomy" id="1268041"/>
    <lineage>
        <taxon>Bacteria</taxon>
        <taxon>Bacillati</taxon>
        <taxon>Actinomycetota</taxon>
        <taxon>Actinomycetes</taxon>
        <taxon>Micrococcales</taxon>
        <taxon>Microbacteriaceae</taxon>
        <taxon>Frondihabitans</taxon>
    </lineage>
</organism>
<keyword evidence="2" id="KW-1185">Reference proteome</keyword>
<name>A0ABM8GQI8_9MICO</name>
<evidence type="ECO:0000313" key="1">
    <source>
        <dbReference type="EMBL" id="BDZ50693.1"/>
    </source>
</evidence>
<reference evidence="2" key="1">
    <citation type="journal article" date="2019" name="Int. J. Syst. Evol. Microbiol.">
        <title>The Global Catalogue of Microorganisms (GCM) 10K type strain sequencing project: providing services to taxonomists for standard genome sequencing and annotation.</title>
        <authorList>
            <consortium name="The Broad Institute Genomics Platform"/>
            <consortium name="The Broad Institute Genome Sequencing Center for Infectious Disease"/>
            <person name="Wu L."/>
            <person name="Ma J."/>
        </authorList>
    </citation>
    <scope>NUCLEOTIDE SEQUENCE [LARGE SCALE GENOMIC DNA]</scope>
    <source>
        <strain evidence="2">NBRC 108728</strain>
    </source>
</reference>
<protein>
    <recommendedName>
        <fullName evidence="3">AbiEi antitoxin C-terminal domain-containing protein</fullName>
    </recommendedName>
</protein>
<proteinExistence type="predicted"/>
<evidence type="ECO:0000313" key="2">
    <source>
        <dbReference type="Proteomes" id="UP001321486"/>
    </source>
</evidence>
<evidence type="ECO:0008006" key="3">
    <source>
        <dbReference type="Google" id="ProtNLM"/>
    </source>
</evidence>
<gene>
    <name evidence="1" type="ORF">GCM10025867_29340</name>
</gene>